<dbReference type="InterPro" id="IPR036249">
    <property type="entry name" value="Thioredoxin-like_sf"/>
</dbReference>
<dbReference type="EMBL" id="NHMM01000005">
    <property type="protein sequence ID" value="OUT21234.1"/>
    <property type="molecule type" value="Genomic_DNA"/>
</dbReference>
<dbReference type="FunFam" id="3.40.30.10:FF:000142">
    <property type="entry name" value="Elongation factor 1 gamma"/>
    <property type="match status" value="1"/>
</dbReference>
<dbReference type="GO" id="GO:0005886">
    <property type="term" value="C:plasma membrane"/>
    <property type="evidence" value="ECO:0007669"/>
    <property type="project" value="InterPro"/>
</dbReference>
<dbReference type="GO" id="GO:0015079">
    <property type="term" value="F:potassium ion transmembrane transporter activity"/>
    <property type="evidence" value="ECO:0007669"/>
    <property type="project" value="InterPro"/>
</dbReference>
<evidence type="ECO:0000259" key="8">
    <source>
        <dbReference type="PROSITE" id="PS50405"/>
    </source>
</evidence>
<dbReference type="GO" id="GO:0005085">
    <property type="term" value="F:guanyl-nucleotide exchange factor activity"/>
    <property type="evidence" value="ECO:0007669"/>
    <property type="project" value="UniProtKB-ARBA"/>
</dbReference>
<feature type="domain" description="GST C-terminal" evidence="8">
    <location>
        <begin position="82"/>
        <end position="211"/>
    </location>
</feature>
<protein>
    <recommendedName>
        <fullName evidence="11">Elongation factor 1-gamma 1</fullName>
    </recommendedName>
</protein>
<dbReference type="GO" id="GO:0005737">
    <property type="term" value="C:cytoplasm"/>
    <property type="evidence" value="ECO:0007669"/>
    <property type="project" value="TreeGrafter"/>
</dbReference>
<feature type="domain" description="EF-1-gamma C-terminal" evidence="7">
    <location>
        <begin position="237"/>
        <end position="399"/>
    </location>
</feature>
<evidence type="ECO:0000313" key="10">
    <source>
        <dbReference type="Proteomes" id="UP000195871"/>
    </source>
</evidence>
<dbReference type="CDD" id="cd03181">
    <property type="entry name" value="GST_C_EF1Bgamma_like"/>
    <property type="match status" value="1"/>
</dbReference>
<keyword evidence="6" id="KW-1133">Transmembrane helix</keyword>
<feature type="region of interest" description="Disordered" evidence="5">
    <location>
        <begin position="690"/>
        <end position="792"/>
    </location>
</feature>
<accession>A0A1Z8JKW7</accession>
<keyword evidence="6" id="KW-0812">Transmembrane</keyword>
<dbReference type="SFLD" id="SFLDS00019">
    <property type="entry name" value="Glutathione_Transferase_(cytos"/>
    <property type="match status" value="1"/>
</dbReference>
<dbReference type="InterPro" id="IPR050802">
    <property type="entry name" value="EF-GSTs"/>
</dbReference>
<dbReference type="GO" id="GO:0003746">
    <property type="term" value="F:translation elongation factor activity"/>
    <property type="evidence" value="ECO:0007669"/>
    <property type="project" value="UniProtKB-UniRule"/>
</dbReference>
<dbReference type="Proteomes" id="UP000195871">
    <property type="component" value="Unassembled WGS sequence"/>
</dbReference>
<dbReference type="SUPFAM" id="SSF47616">
    <property type="entry name" value="GST C-terminal domain-like"/>
    <property type="match status" value="1"/>
</dbReference>
<dbReference type="Gene3D" id="3.30.70.1010">
    <property type="entry name" value="Translation elongation factor EF1B, gamma chain, conserved domain"/>
    <property type="match status" value="1"/>
</dbReference>
<dbReference type="InterPro" id="IPR036282">
    <property type="entry name" value="Glutathione-S-Trfase_C_sf"/>
</dbReference>
<sequence length="792" mass="90306">MSQGTLFGSTETRSILPVGLVKAFKLDIALEKREAPAQKAAFPNTKVPAFIGPKGFKLQESIAVLFYLISLHDAESPLLGTDVESKAQVLKYLSWATAELMTPVTVVIKILLNRVPFNKKALDTANTEVDQHVAQLEKRLLTHTFLVGERLTVADLFVASCFYRCFALTFGKKWRAEHPVFMRWFNTVIKTEYLSYFFDTFEFVDEPVKPQLPSKKETKPKQEEPAPAPAPAQPKKAKHPLEELGKPTIPLDELKRNYSNMETREGALPYFWNTFYNDKEWSLWRVDYKYNDELTLTFMSNNLVGGFFNRLSASTKYMFGCAVVYGENNNNGIVGAFLVRGQDYKPAFEVAPDFESYSFTKLDASKPEDREFVDNMWAWDKPVIVNGESKEIADGKVHDWICLSIYTGYHYELINWLLADSPRQILNGVTIAYSVSNKFTSGELGMILSDIAKTNKKEAVLLSFMFFSFVVWLCFTFKNFIIILSSICIIPNIKRKKKTKFNKYCADLVAARVYKLYNSKAKMNEEELSKRRKVPHSSFITEDYNDGTEDFDIVDPLRADQTNELTNDSVVSLEKLNPFDSYSQVSEFPLSHSRVNLVPKASLHRRSPSKNRVFTNNEYELHEITMSDPHNDAPHSKTTNHYDNGVKPTTDYSHSTNSPFCISEAETQDCGIRESYVYIPSKVYEEVYHQQSPLNGKPPRIVFETEGNPSSESSTLPQYTPTSSKNREHASHRKDPKYDGVDTDGEESEDDEDDEEEEDYIKIGQTSYGNPKRGNSRTLYGSRGLANHRTII</sequence>
<evidence type="ECO:0008006" key="11">
    <source>
        <dbReference type="Google" id="ProtNLM"/>
    </source>
</evidence>
<evidence type="ECO:0000313" key="9">
    <source>
        <dbReference type="EMBL" id="OUT21234.1"/>
    </source>
</evidence>
<name>A0A1Z8JKW7_PICKU</name>
<dbReference type="Gene3D" id="3.40.30.10">
    <property type="entry name" value="Glutaredoxin"/>
    <property type="match status" value="1"/>
</dbReference>
<feature type="region of interest" description="Disordered" evidence="5">
    <location>
        <begin position="628"/>
        <end position="654"/>
    </location>
</feature>
<keyword evidence="6" id="KW-0472">Membrane</keyword>
<dbReference type="SUPFAM" id="SSF52833">
    <property type="entry name" value="Thioredoxin-like"/>
    <property type="match status" value="1"/>
</dbReference>
<gene>
    <name evidence="9" type="ORF">CAS74_003349</name>
</gene>
<evidence type="ECO:0000256" key="2">
    <source>
        <dbReference type="ARBA" id="ARBA00022768"/>
    </source>
</evidence>
<evidence type="ECO:0000256" key="6">
    <source>
        <dbReference type="SAM" id="Phobius"/>
    </source>
</evidence>
<dbReference type="Pfam" id="PF00043">
    <property type="entry name" value="GST_C"/>
    <property type="match status" value="1"/>
</dbReference>
<dbReference type="InterPro" id="IPR001662">
    <property type="entry name" value="EF1B_G_C"/>
</dbReference>
<evidence type="ECO:0000256" key="4">
    <source>
        <dbReference type="PROSITE-ProRule" id="PRU00519"/>
    </source>
</evidence>
<dbReference type="Pfam" id="PF00647">
    <property type="entry name" value="EF1G"/>
    <property type="match status" value="1"/>
</dbReference>
<dbReference type="InterPro" id="IPR036433">
    <property type="entry name" value="EF1B_G_C_sf"/>
</dbReference>
<evidence type="ECO:0000256" key="3">
    <source>
        <dbReference type="ARBA" id="ARBA00022917"/>
    </source>
</evidence>
<dbReference type="SUPFAM" id="SSF89942">
    <property type="entry name" value="eEF1-gamma domain"/>
    <property type="match status" value="1"/>
</dbReference>
<dbReference type="AlphaFoldDB" id="A0A1Z8JKW7"/>
<dbReference type="InterPro" id="IPR031606">
    <property type="entry name" value="Kch1/2"/>
</dbReference>
<comment type="caution">
    <text evidence="9">The sequence shown here is derived from an EMBL/GenBank/DDBJ whole genome shotgun (WGS) entry which is preliminary data.</text>
</comment>
<feature type="compositionally biased region" description="Polar residues" evidence="5">
    <location>
        <begin position="707"/>
        <end position="724"/>
    </location>
</feature>
<dbReference type="PROSITE" id="PS50040">
    <property type="entry name" value="EF1G_C"/>
    <property type="match status" value="1"/>
</dbReference>
<evidence type="ECO:0000259" key="7">
    <source>
        <dbReference type="PROSITE" id="PS50040"/>
    </source>
</evidence>
<dbReference type="GO" id="GO:0005634">
    <property type="term" value="C:nucleus"/>
    <property type="evidence" value="ECO:0007669"/>
    <property type="project" value="TreeGrafter"/>
</dbReference>
<dbReference type="Gene3D" id="1.20.1050.10">
    <property type="match status" value="1"/>
</dbReference>
<proteinExistence type="predicted"/>
<dbReference type="InterPro" id="IPR004046">
    <property type="entry name" value="GST_C"/>
</dbReference>
<feature type="compositionally biased region" description="Acidic residues" evidence="5">
    <location>
        <begin position="741"/>
        <end position="759"/>
    </location>
</feature>
<dbReference type="InterPro" id="IPR040079">
    <property type="entry name" value="Glutathione_S-Trfase"/>
</dbReference>
<dbReference type="SMART" id="SM01183">
    <property type="entry name" value="EF1G"/>
    <property type="match status" value="1"/>
</dbReference>
<dbReference type="FunFam" id="3.30.70.1010:FF:000001">
    <property type="entry name" value="Elongation factor 1-gamma 1"/>
    <property type="match status" value="1"/>
</dbReference>
<feature type="region of interest" description="Disordered" evidence="5">
    <location>
        <begin position="212"/>
        <end position="242"/>
    </location>
</feature>
<keyword evidence="2 4" id="KW-0251">Elongation factor</keyword>
<dbReference type="InterPro" id="IPR010987">
    <property type="entry name" value="Glutathione-S-Trfase_C-like"/>
</dbReference>
<organism evidence="9 10">
    <name type="scientific">Pichia kudriavzevii</name>
    <name type="common">Yeast</name>
    <name type="synonym">Issatchenkia orientalis</name>
    <dbReference type="NCBI Taxonomy" id="4909"/>
    <lineage>
        <taxon>Eukaryota</taxon>
        <taxon>Fungi</taxon>
        <taxon>Dikarya</taxon>
        <taxon>Ascomycota</taxon>
        <taxon>Saccharomycotina</taxon>
        <taxon>Pichiomycetes</taxon>
        <taxon>Pichiales</taxon>
        <taxon>Pichiaceae</taxon>
        <taxon>Pichia</taxon>
    </lineage>
</organism>
<comment type="pathway">
    <text evidence="1">Protein biosynthesis; polypeptide chain elongation.</text>
</comment>
<dbReference type="FunFam" id="1.20.1050.10:FF:000006">
    <property type="entry name" value="Elongation factor 1 gamma"/>
    <property type="match status" value="1"/>
</dbReference>
<dbReference type="PANTHER" id="PTHR43986:SF1">
    <property type="entry name" value="ELONGATION FACTOR 1-GAMMA"/>
    <property type="match status" value="1"/>
</dbReference>
<dbReference type="PANTHER" id="PTHR43986">
    <property type="entry name" value="ELONGATION FACTOR 1-GAMMA"/>
    <property type="match status" value="1"/>
</dbReference>
<dbReference type="VEuPathDB" id="FungiDB:C5L36_0B02480"/>
<keyword evidence="3 4" id="KW-0648">Protein biosynthesis</keyword>
<feature type="transmembrane region" description="Helical" evidence="6">
    <location>
        <begin position="459"/>
        <end position="490"/>
    </location>
</feature>
<dbReference type="PROSITE" id="PS50405">
    <property type="entry name" value="GST_CTER"/>
    <property type="match status" value="1"/>
</dbReference>
<reference evidence="9 10" key="1">
    <citation type="submission" date="2017-05" db="EMBL/GenBank/DDBJ databases">
        <title>The Genome Sequence of Candida krusei Ckrusei653.</title>
        <authorList>
            <person name="Cuomo C."/>
            <person name="Forche A."/>
            <person name="Young S."/>
            <person name="Abouelleil A."/>
            <person name="Cao P."/>
            <person name="Chapman S."/>
            <person name="Cusick C."/>
            <person name="Shea T."/>
            <person name="Nusbaum C."/>
            <person name="Birren B."/>
        </authorList>
    </citation>
    <scope>NUCLEOTIDE SEQUENCE [LARGE SCALE GENOMIC DNA]</scope>
    <source>
        <strain evidence="9 10">Ckrusei653</strain>
    </source>
</reference>
<evidence type="ECO:0000256" key="1">
    <source>
        <dbReference type="ARBA" id="ARBA00004815"/>
    </source>
</evidence>
<evidence type="ECO:0000256" key="5">
    <source>
        <dbReference type="SAM" id="MobiDB-lite"/>
    </source>
</evidence>
<dbReference type="Pfam" id="PF16944">
    <property type="entry name" value="KCH"/>
    <property type="match status" value="1"/>
</dbReference>
<feature type="compositionally biased region" description="Basic and acidic residues" evidence="5">
    <location>
        <begin position="214"/>
        <end position="224"/>
    </location>
</feature>